<protein>
    <submittedName>
        <fullName evidence="2">Uncharacterized protein</fullName>
    </submittedName>
</protein>
<dbReference type="Proteomes" id="UP001054945">
    <property type="component" value="Unassembled WGS sequence"/>
</dbReference>
<gene>
    <name evidence="2" type="ORF">CEXT_180591</name>
</gene>
<evidence type="ECO:0000313" key="2">
    <source>
        <dbReference type="EMBL" id="GIY94224.1"/>
    </source>
</evidence>
<sequence>MQHRYIIWCTCTLSPNIRSQRNAKFFKNDPTRLFACCRAAVLRPGGRRRLPVGRSSQQHGAARLHEDPGEGGVGGRLRYVHHHELLPEVEGPHLQRFNGSAGKAPYMKLTLRFEKWMKDFDVRTKKMNDICIK</sequence>
<dbReference type="EMBL" id="BPLR01000367">
    <property type="protein sequence ID" value="GIY94224.1"/>
    <property type="molecule type" value="Genomic_DNA"/>
</dbReference>
<accession>A0AAV4XHT2</accession>
<feature type="region of interest" description="Disordered" evidence="1">
    <location>
        <begin position="48"/>
        <end position="71"/>
    </location>
</feature>
<comment type="caution">
    <text evidence="2">The sequence shown here is derived from an EMBL/GenBank/DDBJ whole genome shotgun (WGS) entry which is preliminary data.</text>
</comment>
<evidence type="ECO:0000313" key="3">
    <source>
        <dbReference type="Proteomes" id="UP001054945"/>
    </source>
</evidence>
<dbReference type="AlphaFoldDB" id="A0AAV4XHT2"/>
<name>A0AAV4XHT2_CAEEX</name>
<keyword evidence="3" id="KW-1185">Reference proteome</keyword>
<organism evidence="2 3">
    <name type="scientific">Caerostris extrusa</name>
    <name type="common">Bark spider</name>
    <name type="synonym">Caerostris bankana</name>
    <dbReference type="NCBI Taxonomy" id="172846"/>
    <lineage>
        <taxon>Eukaryota</taxon>
        <taxon>Metazoa</taxon>
        <taxon>Ecdysozoa</taxon>
        <taxon>Arthropoda</taxon>
        <taxon>Chelicerata</taxon>
        <taxon>Arachnida</taxon>
        <taxon>Araneae</taxon>
        <taxon>Araneomorphae</taxon>
        <taxon>Entelegynae</taxon>
        <taxon>Araneoidea</taxon>
        <taxon>Araneidae</taxon>
        <taxon>Caerostris</taxon>
    </lineage>
</organism>
<evidence type="ECO:0000256" key="1">
    <source>
        <dbReference type="SAM" id="MobiDB-lite"/>
    </source>
</evidence>
<proteinExistence type="predicted"/>
<reference evidence="2 3" key="1">
    <citation type="submission" date="2021-06" db="EMBL/GenBank/DDBJ databases">
        <title>Caerostris extrusa draft genome.</title>
        <authorList>
            <person name="Kono N."/>
            <person name="Arakawa K."/>
        </authorList>
    </citation>
    <scope>NUCLEOTIDE SEQUENCE [LARGE SCALE GENOMIC DNA]</scope>
</reference>